<dbReference type="Gene3D" id="1.10.3210.10">
    <property type="entry name" value="Hypothetical protein af1432"/>
    <property type="match status" value="1"/>
</dbReference>
<dbReference type="PANTHER" id="PTHR43155">
    <property type="entry name" value="CYCLIC DI-GMP PHOSPHODIESTERASE PA4108-RELATED"/>
    <property type="match status" value="1"/>
</dbReference>
<dbReference type="AlphaFoldDB" id="A0A0W0YIP5"/>
<dbReference type="SUPFAM" id="SSF109604">
    <property type="entry name" value="HD-domain/PDEase-like"/>
    <property type="match status" value="1"/>
</dbReference>
<dbReference type="Proteomes" id="UP000054703">
    <property type="component" value="Unassembled WGS sequence"/>
</dbReference>
<evidence type="ECO:0000259" key="1">
    <source>
        <dbReference type="PROSITE" id="PS50112"/>
    </source>
</evidence>
<dbReference type="InterPro" id="IPR035965">
    <property type="entry name" value="PAS-like_dom_sf"/>
</dbReference>
<dbReference type="Gene3D" id="3.30.450.20">
    <property type="entry name" value="PAS domain"/>
    <property type="match status" value="1"/>
</dbReference>
<dbReference type="GO" id="GO:0008081">
    <property type="term" value="F:phosphoric diester hydrolase activity"/>
    <property type="evidence" value="ECO:0007669"/>
    <property type="project" value="UniProtKB-ARBA"/>
</dbReference>
<feature type="domain" description="PAS" evidence="1">
    <location>
        <begin position="13"/>
        <end position="59"/>
    </location>
</feature>
<gene>
    <name evidence="3" type="ORF">Lsan_2859</name>
</gene>
<dbReference type="Gene3D" id="3.30.450.40">
    <property type="match status" value="1"/>
</dbReference>
<evidence type="ECO:0000259" key="2">
    <source>
        <dbReference type="PROSITE" id="PS51832"/>
    </source>
</evidence>
<dbReference type="Pfam" id="PF13188">
    <property type="entry name" value="PAS_8"/>
    <property type="match status" value="1"/>
</dbReference>
<dbReference type="InterPro" id="IPR006675">
    <property type="entry name" value="HDIG_dom"/>
</dbReference>
<dbReference type="RefSeq" id="WP_058514829.1">
    <property type="nucleotide sequence ID" value="NZ_CAAAIH010000009.1"/>
</dbReference>
<accession>A0A0W0YIP5</accession>
<dbReference type="InterPro" id="IPR003607">
    <property type="entry name" value="HD/PDEase_dom"/>
</dbReference>
<dbReference type="InterPro" id="IPR029016">
    <property type="entry name" value="GAF-like_dom_sf"/>
</dbReference>
<dbReference type="SMART" id="SM00091">
    <property type="entry name" value="PAS"/>
    <property type="match status" value="1"/>
</dbReference>
<dbReference type="PANTHER" id="PTHR43155:SF2">
    <property type="entry name" value="CYCLIC DI-GMP PHOSPHODIESTERASE PA4108"/>
    <property type="match status" value="1"/>
</dbReference>
<dbReference type="CDD" id="cd00077">
    <property type="entry name" value="HDc"/>
    <property type="match status" value="1"/>
</dbReference>
<protein>
    <submittedName>
        <fullName evidence="3">Metal dependent phosphohydrolase</fullName>
    </submittedName>
</protein>
<evidence type="ECO:0000313" key="4">
    <source>
        <dbReference type="Proteomes" id="UP000054703"/>
    </source>
</evidence>
<keyword evidence="4" id="KW-1185">Reference proteome</keyword>
<feature type="domain" description="HD-GYP" evidence="2">
    <location>
        <begin position="316"/>
        <end position="507"/>
    </location>
</feature>
<comment type="caution">
    <text evidence="3">The sequence shown here is derived from an EMBL/GenBank/DDBJ whole genome shotgun (WGS) entry which is preliminary data.</text>
</comment>
<dbReference type="SMART" id="SM00471">
    <property type="entry name" value="HDc"/>
    <property type="match status" value="1"/>
</dbReference>
<evidence type="ECO:0000313" key="3">
    <source>
        <dbReference type="EMBL" id="KTD56699.1"/>
    </source>
</evidence>
<dbReference type="InterPro" id="IPR000014">
    <property type="entry name" value="PAS"/>
</dbReference>
<dbReference type="SUPFAM" id="SSF55781">
    <property type="entry name" value="GAF domain-like"/>
    <property type="match status" value="1"/>
</dbReference>
<dbReference type="PROSITE" id="PS50112">
    <property type="entry name" value="PAS"/>
    <property type="match status" value="1"/>
</dbReference>
<dbReference type="InterPro" id="IPR037522">
    <property type="entry name" value="HD_GYP_dom"/>
</dbReference>
<reference evidence="3 4" key="1">
    <citation type="submission" date="2015-11" db="EMBL/GenBank/DDBJ databases">
        <title>Genomic analysis of 38 Legionella species identifies large and diverse effector repertoires.</title>
        <authorList>
            <person name="Burstein D."/>
            <person name="Amaro F."/>
            <person name="Zusman T."/>
            <person name="Lifshitz Z."/>
            <person name="Cohen O."/>
            <person name="Gilbert J.A."/>
            <person name="Pupko T."/>
            <person name="Shuman H.A."/>
            <person name="Segal G."/>
        </authorList>
    </citation>
    <scope>NUCLEOTIDE SEQUENCE [LARGE SCALE GENOMIC DNA]</scope>
    <source>
        <strain evidence="3 4">SC-63-C7</strain>
    </source>
</reference>
<dbReference type="Pfam" id="PF13487">
    <property type="entry name" value="HD_5"/>
    <property type="match status" value="1"/>
</dbReference>
<proteinExistence type="predicted"/>
<sequence>MKPSKSSYQQVESEERYQRLFETAQDGILILDASTAKILDANPFISKLSGYSIEELLDKYIWDLGFIKNIAANKDKFKELQKKGYVRYENLPIETKQGERHYVEFISNSYLVGSSKVIQCNIRDITSRVSLEKLNNQLSVMYQVILRCNEVLIHETTVNTLIIQMCKVLVSSGGFAAAWVACVPVKSNDLINPIAFEGIDQNYFDQLNLNIENKEYKGLVASAIYSHKLFVSQDIQHDESDALEREFALKHRLYSVAVIPIITLKKVRYILVVYGLEYHELTDEICTLLQNLASDIAFGIDVLEAHANHLKLAANISKSLNSTISAIASMVEQRDPYTAGHQRRVANLAEAISMEMGLSTEQIIGIRMACVVHDIGKIHVPAEILSKPGKLSDAEYEIIKMHPKSGWEVLKNIDFPWPIAEIVYQHHERLDGSGYPRGLKDNEILLESRILMVADVIDAMSSHRPYRPALGILQALQEIMQHKGTLYDERVVDACIKLFIEKKYEIK</sequence>
<dbReference type="InterPro" id="IPR003018">
    <property type="entry name" value="GAF"/>
</dbReference>
<dbReference type="Pfam" id="PF13185">
    <property type="entry name" value="GAF_2"/>
    <property type="match status" value="1"/>
</dbReference>
<dbReference type="NCBIfam" id="TIGR00229">
    <property type="entry name" value="sensory_box"/>
    <property type="match status" value="1"/>
</dbReference>
<name>A0A0W0YIP5_9GAMM</name>
<dbReference type="PROSITE" id="PS51832">
    <property type="entry name" value="HD_GYP"/>
    <property type="match status" value="1"/>
</dbReference>
<organism evidence="3 4">
    <name type="scientific">Legionella santicrucis</name>
    <dbReference type="NCBI Taxonomy" id="45074"/>
    <lineage>
        <taxon>Bacteria</taxon>
        <taxon>Pseudomonadati</taxon>
        <taxon>Pseudomonadota</taxon>
        <taxon>Gammaproteobacteria</taxon>
        <taxon>Legionellales</taxon>
        <taxon>Legionellaceae</taxon>
        <taxon>Legionella</taxon>
    </lineage>
</organism>
<dbReference type="CDD" id="cd00130">
    <property type="entry name" value="PAS"/>
    <property type="match status" value="1"/>
</dbReference>
<dbReference type="SUPFAM" id="SSF55785">
    <property type="entry name" value="PYP-like sensor domain (PAS domain)"/>
    <property type="match status" value="1"/>
</dbReference>
<dbReference type="PATRIC" id="fig|45074.5.peg.3070"/>
<dbReference type="EMBL" id="LNYU01000081">
    <property type="protein sequence ID" value="KTD56699.1"/>
    <property type="molecule type" value="Genomic_DNA"/>
</dbReference>
<dbReference type="OrthoDB" id="9764808at2"/>
<dbReference type="NCBIfam" id="TIGR00277">
    <property type="entry name" value="HDIG"/>
    <property type="match status" value="1"/>
</dbReference>
<keyword evidence="3" id="KW-0378">Hydrolase</keyword>
<dbReference type="STRING" id="45074.Lsan_2859"/>